<gene>
    <name evidence="1" type="ORF">ACFQMG_20275</name>
</gene>
<dbReference type="RefSeq" id="WP_345709804.1">
    <property type="nucleotide sequence ID" value="NZ_BAABKV010000001.1"/>
</dbReference>
<proteinExistence type="predicted"/>
<organism evidence="1 2">
    <name type="scientific">Kitasatospora paranensis</name>
    <dbReference type="NCBI Taxonomy" id="258053"/>
    <lineage>
        <taxon>Bacteria</taxon>
        <taxon>Bacillati</taxon>
        <taxon>Actinomycetota</taxon>
        <taxon>Actinomycetes</taxon>
        <taxon>Kitasatosporales</taxon>
        <taxon>Streptomycetaceae</taxon>
        <taxon>Kitasatospora</taxon>
    </lineage>
</organism>
<dbReference type="EMBL" id="JBHTAJ010000038">
    <property type="protein sequence ID" value="MFC7181893.1"/>
    <property type="molecule type" value="Genomic_DNA"/>
</dbReference>
<dbReference type="Pfam" id="PF14433">
    <property type="entry name" value="SUKH-3"/>
    <property type="match status" value="1"/>
</dbReference>
<name>A0ABW2FX83_9ACTN</name>
<comment type="caution">
    <text evidence="1">The sequence shown here is derived from an EMBL/GenBank/DDBJ whole genome shotgun (WGS) entry which is preliminary data.</text>
</comment>
<evidence type="ECO:0000313" key="1">
    <source>
        <dbReference type="EMBL" id="MFC7181893.1"/>
    </source>
</evidence>
<sequence>MNPTTVRTQPRFPADVAAALKQAGWHPGRWEIRQAEAWADVLAQHGGPLDTPHTVFPAAVEAWAEFGGLSFDLSGPGRALAPTPFLLDPRCGLHQPRTLADLGRALGTRLAPLGEELYGQALLAIDETGRVFSLDATGEWYLGATVDQALAVLVLGLAPERLHATA</sequence>
<keyword evidence="2" id="KW-1185">Reference proteome</keyword>
<dbReference type="Proteomes" id="UP001596435">
    <property type="component" value="Unassembled WGS sequence"/>
</dbReference>
<reference evidence="2" key="1">
    <citation type="journal article" date="2019" name="Int. J. Syst. Evol. Microbiol.">
        <title>The Global Catalogue of Microorganisms (GCM) 10K type strain sequencing project: providing services to taxonomists for standard genome sequencing and annotation.</title>
        <authorList>
            <consortium name="The Broad Institute Genomics Platform"/>
            <consortium name="The Broad Institute Genome Sequencing Center for Infectious Disease"/>
            <person name="Wu L."/>
            <person name="Ma J."/>
        </authorList>
    </citation>
    <scope>NUCLEOTIDE SEQUENCE [LARGE SCALE GENOMIC DNA]</scope>
    <source>
        <strain evidence="2">CGMCC 1.12859</strain>
    </source>
</reference>
<evidence type="ECO:0000313" key="2">
    <source>
        <dbReference type="Proteomes" id="UP001596435"/>
    </source>
</evidence>
<accession>A0ABW2FX83</accession>
<protein>
    <submittedName>
        <fullName evidence="1">SUKH-3 domain-containing protein</fullName>
    </submittedName>
</protein>
<dbReference type="InterPro" id="IPR025850">
    <property type="entry name" value="SUKH-3"/>
</dbReference>